<accession>A0ABT1Y1N0</accession>
<dbReference type="InterPro" id="IPR021744">
    <property type="entry name" value="CbiG_N"/>
</dbReference>
<dbReference type="SUPFAM" id="SSF159672">
    <property type="entry name" value="CbiG N-terminal domain-like"/>
    <property type="match status" value="1"/>
</dbReference>
<dbReference type="PANTHER" id="PTHR37477:SF1">
    <property type="entry name" value="COBALT-PRECORRIN-5A HYDROLASE"/>
    <property type="match status" value="1"/>
</dbReference>
<dbReference type="Pfam" id="PF11761">
    <property type="entry name" value="CbiG_mid"/>
    <property type="match status" value="1"/>
</dbReference>
<dbReference type="EC" id="3.7.1.12" evidence="4"/>
<organism evidence="4 5">
    <name type="scientific">Dehalobacterium formicoaceticum</name>
    <dbReference type="NCBI Taxonomy" id="51515"/>
    <lineage>
        <taxon>Bacteria</taxon>
        <taxon>Bacillati</taxon>
        <taxon>Bacillota</taxon>
        <taxon>Clostridia</taxon>
        <taxon>Eubacteriales</taxon>
        <taxon>Peptococcaceae</taxon>
        <taxon>Dehalobacterium</taxon>
    </lineage>
</organism>
<dbReference type="InterPro" id="IPR002750">
    <property type="entry name" value="CobE/GbiG_C"/>
</dbReference>
<feature type="domain" description="Cobalamin synthesis G N-terminal" evidence="2">
    <location>
        <begin position="49"/>
        <end position="129"/>
    </location>
</feature>
<dbReference type="InterPro" id="IPR036518">
    <property type="entry name" value="CobE/GbiG_C_sf"/>
</dbReference>
<dbReference type="SUPFAM" id="SSF159664">
    <property type="entry name" value="CobE/GbiG C-terminal domain-like"/>
    <property type="match status" value="1"/>
</dbReference>
<reference evidence="4 5" key="1">
    <citation type="submission" date="2022-08" db="EMBL/GenBank/DDBJ databases">
        <title>Proteogenomics of the novel Dehalobacterium formicoaceticum strain EZ94 highlights a key role of methyltransferases during anaerobic dichloromethane degradation.</title>
        <authorList>
            <person name="Wasmund K."/>
        </authorList>
    </citation>
    <scope>NUCLEOTIDE SEQUENCE [LARGE SCALE GENOMIC DNA]</scope>
    <source>
        <strain evidence="4 5">EZ94</strain>
    </source>
</reference>
<name>A0ABT1Y1N0_9FIRM</name>
<dbReference type="Pfam" id="PF11760">
    <property type="entry name" value="CbiG_N"/>
    <property type="match status" value="1"/>
</dbReference>
<proteinExistence type="predicted"/>
<keyword evidence="4" id="KW-0378">Hydrolase</keyword>
<evidence type="ECO:0000313" key="5">
    <source>
        <dbReference type="Proteomes" id="UP001524944"/>
    </source>
</evidence>
<dbReference type="Proteomes" id="UP001524944">
    <property type="component" value="Unassembled WGS sequence"/>
</dbReference>
<evidence type="ECO:0000259" key="2">
    <source>
        <dbReference type="Pfam" id="PF11760"/>
    </source>
</evidence>
<evidence type="ECO:0000313" key="4">
    <source>
        <dbReference type="EMBL" id="MCR6544768.1"/>
    </source>
</evidence>
<dbReference type="NCBIfam" id="NF004466">
    <property type="entry name" value="PRK05788.1-4"/>
    <property type="match status" value="1"/>
</dbReference>
<dbReference type="RefSeq" id="WP_257912317.1">
    <property type="nucleotide sequence ID" value="NZ_JANPWE010000002.1"/>
</dbReference>
<sequence length="348" mass="37583">MSRAILAVTLGGKVTALKIQRSIGGELFTLTKYCTGDLFRPIQGSLKTFMQHIFQEYREIIMVMSCGIAVRSIAPYVASKVTDPAVVVVDEQGHFAISLLSGHLGGANELAQTIASVTGGQSVITTASDNLGLISVDMIAKKHHLHMEDMEQVKKVTAALVNGKKVVMINESPYDIEAPGIEQVGIPQLEAMKPDALIYVGCKKELGFLRDDIPAAKLIPRSLVLGIGCRKNIEEEKLREAIDTFMEQENITLAGVKAVATVDVKKDEPAICAWTAKKGLPLVIVDRGDILPIQEQFSCSDFVKKTIGVGCVCEPAAYLVSHGGRVVAPKTSFNGITLCIYEDIRMGN</sequence>
<dbReference type="InterPro" id="IPR038029">
    <property type="entry name" value="GbiG_N_sf"/>
</dbReference>
<keyword evidence="5" id="KW-1185">Reference proteome</keyword>
<dbReference type="GO" id="GO:0043779">
    <property type="term" value="F:cobalt-precorrin-5A acetaldehyde-lyase activity"/>
    <property type="evidence" value="ECO:0007669"/>
    <property type="project" value="UniProtKB-EC"/>
</dbReference>
<gene>
    <name evidence="4" type="primary">cbiG</name>
    <name evidence="4" type="ORF">NVS47_04430</name>
</gene>
<protein>
    <submittedName>
        <fullName evidence="4">Cobalt-precorrin 5A hydrolase</fullName>
        <ecNumber evidence="4">3.7.1.12</ecNumber>
    </submittedName>
</protein>
<evidence type="ECO:0000259" key="1">
    <source>
        <dbReference type="Pfam" id="PF01890"/>
    </source>
</evidence>
<dbReference type="InterPro" id="IPR021745">
    <property type="entry name" value="CbiG_mid"/>
</dbReference>
<evidence type="ECO:0000259" key="3">
    <source>
        <dbReference type="Pfam" id="PF11761"/>
    </source>
</evidence>
<feature type="domain" description="CobE/GbiG C-terminal" evidence="1">
    <location>
        <begin position="223"/>
        <end position="340"/>
    </location>
</feature>
<dbReference type="InterPro" id="IPR052553">
    <property type="entry name" value="CbiG_hydrolase"/>
</dbReference>
<dbReference type="Gene3D" id="3.30.420.180">
    <property type="entry name" value="CobE/GbiG C-terminal domain"/>
    <property type="match status" value="1"/>
</dbReference>
<dbReference type="Pfam" id="PF01890">
    <property type="entry name" value="CbiG_C"/>
    <property type="match status" value="1"/>
</dbReference>
<dbReference type="EMBL" id="JANPWE010000002">
    <property type="protein sequence ID" value="MCR6544768.1"/>
    <property type="molecule type" value="Genomic_DNA"/>
</dbReference>
<comment type="caution">
    <text evidence="4">The sequence shown here is derived from an EMBL/GenBank/DDBJ whole genome shotgun (WGS) entry which is preliminary data.</text>
</comment>
<dbReference type="Gene3D" id="3.40.50.11220">
    <property type="match status" value="1"/>
</dbReference>
<feature type="domain" description="Cobalamin biosynthesis central region" evidence="3">
    <location>
        <begin position="134"/>
        <end position="184"/>
    </location>
</feature>
<dbReference type="PANTHER" id="PTHR37477">
    <property type="entry name" value="COBALT-PRECORRIN-5A HYDROLASE"/>
    <property type="match status" value="1"/>
</dbReference>